<dbReference type="InterPro" id="IPR025933">
    <property type="entry name" value="Beta_defensin_dom"/>
</dbReference>
<evidence type="ECO:0000256" key="1">
    <source>
        <dbReference type="ARBA" id="ARBA00004613"/>
    </source>
</evidence>
<dbReference type="GO" id="GO:0005576">
    <property type="term" value="C:extracellular region"/>
    <property type="evidence" value="ECO:0007669"/>
    <property type="project" value="UniProtKB-SubCell"/>
</dbReference>
<dbReference type="GO" id="GO:0042742">
    <property type="term" value="P:defense response to bacterium"/>
    <property type="evidence" value="ECO:0007669"/>
    <property type="project" value="UniProtKB-UniRule"/>
</dbReference>
<evidence type="ECO:0000256" key="3">
    <source>
        <dbReference type="ARBA" id="ARBA00022525"/>
    </source>
</evidence>
<name>A0A671FDZ8_RHIFE</name>
<proteinExistence type="inferred from homology"/>
<evidence type="ECO:0000256" key="5">
    <source>
        <dbReference type="ARBA" id="ARBA00023157"/>
    </source>
</evidence>
<dbReference type="Gene3D" id="3.10.360.10">
    <property type="entry name" value="Antimicrobial Peptide, Beta-defensin 2, Chain A"/>
    <property type="match status" value="1"/>
</dbReference>
<comment type="function">
    <text evidence="6">Has antibacterial activity.</text>
</comment>
<evidence type="ECO:0000259" key="7">
    <source>
        <dbReference type="Pfam" id="PF13841"/>
    </source>
</evidence>
<accession>A0A671FDZ8</accession>
<dbReference type="Proteomes" id="UP000472240">
    <property type="component" value="Chromosome 4"/>
</dbReference>
<reference evidence="8" key="4">
    <citation type="submission" date="2025-08" db="UniProtKB">
        <authorList>
            <consortium name="Ensembl"/>
        </authorList>
    </citation>
    <scope>IDENTIFICATION</scope>
</reference>
<evidence type="ECO:0000313" key="9">
    <source>
        <dbReference type="Proteomes" id="UP000472240"/>
    </source>
</evidence>
<feature type="domain" description="Beta-defensin" evidence="7">
    <location>
        <begin position="25"/>
        <end position="54"/>
    </location>
</feature>
<sequence length="65" mass="7505">MRTLLFLFALLFFLAPARSAFFDEKCNNLKGRCVNSCDRNEELVALCQKALKCCLILQPCKKKIY</sequence>
<reference evidence="8 9" key="2">
    <citation type="journal article" date="2018" name="Annu Rev Anim Biosci">
        <title>Bat Biology, Genomes, and the Bat1K Project: To Generate Chromosome-Level Genomes for All Living Bat Species.</title>
        <authorList>
            <person name="Teeling E.C."/>
            <person name="Vernes S.C."/>
            <person name="Davalos L.M."/>
            <person name="Ray D.A."/>
            <person name="Gilbert M.T.P."/>
            <person name="Myers E."/>
        </authorList>
    </citation>
    <scope>NUCLEOTIDE SEQUENCE</scope>
</reference>
<keyword evidence="6" id="KW-0211">Defensin</keyword>
<evidence type="ECO:0000256" key="2">
    <source>
        <dbReference type="ARBA" id="ARBA00007371"/>
    </source>
</evidence>
<dbReference type="OMA" id="RGTCKNN"/>
<feature type="signal peptide" evidence="6">
    <location>
        <begin position="1"/>
        <end position="19"/>
    </location>
</feature>
<evidence type="ECO:0000256" key="6">
    <source>
        <dbReference type="RuleBase" id="RU231113"/>
    </source>
</evidence>
<feature type="chain" id="PRO_5041014744" description="Beta-defensin" evidence="6">
    <location>
        <begin position="20"/>
        <end position="65"/>
    </location>
</feature>
<reference evidence="8 9" key="1">
    <citation type="journal article" date="2015" name="Annu Rev Anim Biosci">
        <title>The Genome 10K Project: a way forward.</title>
        <authorList>
            <person name="Koepfli K.P."/>
            <person name="Paten B."/>
            <person name="O'Brien S.J."/>
            <person name="Koepfli K.P."/>
            <person name="Paten B."/>
            <person name="Antunes A."/>
            <person name="Belov K."/>
            <person name="Bustamante C."/>
            <person name="Castoe T.A."/>
            <person name="Clawson H."/>
            <person name="Crawford A.J."/>
            <person name="Diekhans M."/>
            <person name="Distel D."/>
            <person name="Durbin R."/>
            <person name="Earl D."/>
            <person name="Fujita M.K."/>
            <person name="Gamble T."/>
            <person name="Georges A."/>
            <person name="Gemmell N."/>
            <person name="Gilbert M.T."/>
            <person name="Graves J.M."/>
            <person name="Green R.E."/>
            <person name="Hickey G."/>
            <person name="Jarvis E.D."/>
            <person name="Johnson W."/>
            <person name="Komissarov A."/>
            <person name="Korf I."/>
            <person name="Kuhn R."/>
            <person name="Larkin D.M."/>
            <person name="Lewin H."/>
            <person name="Lopez J.V."/>
            <person name="Ma J."/>
            <person name="Marques-Bonet T."/>
            <person name="Miller W."/>
            <person name="Murphy R."/>
            <person name="Pevzner P."/>
            <person name="Shapiro B."/>
            <person name="Steiner C."/>
            <person name="Tamazian G."/>
            <person name="Venkatesh B."/>
            <person name="Wang J."/>
            <person name="Wayne R."/>
            <person name="Wiley E."/>
            <person name="Yang H."/>
            <person name="Zhang G."/>
            <person name="Haussler D."/>
            <person name="Ryder O."/>
            <person name="O'Brien S.J."/>
        </authorList>
    </citation>
    <scope>NUCLEOTIDE SEQUENCE</scope>
</reference>
<keyword evidence="5" id="KW-1015">Disulfide bond</keyword>
<dbReference type="GO" id="GO:0045087">
    <property type="term" value="P:innate immune response"/>
    <property type="evidence" value="ECO:0007669"/>
    <property type="project" value="InterPro"/>
</dbReference>
<keyword evidence="6" id="KW-0929">Antimicrobial</keyword>
<keyword evidence="9" id="KW-1185">Reference proteome</keyword>
<reference evidence="8" key="5">
    <citation type="submission" date="2025-09" db="UniProtKB">
        <authorList>
            <consortium name="Ensembl"/>
        </authorList>
    </citation>
    <scope>IDENTIFICATION</scope>
</reference>
<keyword evidence="4 6" id="KW-0732">Signal</keyword>
<dbReference type="GeneTree" id="ENSGT00390000005938"/>
<reference evidence="9" key="3">
    <citation type="submission" date="2018-12" db="EMBL/GenBank/DDBJ databases">
        <title>G10K-VGP greater horseshoe bat female genome, primary haplotype.</title>
        <authorList>
            <person name="Teeling E."/>
            <person name="Myers G."/>
            <person name="Vernes S."/>
            <person name="Pippel M."/>
            <person name="Winkler S."/>
            <person name="Fedrigo O."/>
            <person name="Rhie A."/>
            <person name="Koren S."/>
            <person name="Phillippy A."/>
            <person name="Lewin H."/>
            <person name="Damas J."/>
            <person name="Howe K."/>
            <person name="Mountcastle J."/>
            <person name="Jarvis E.D."/>
        </authorList>
    </citation>
    <scope>NUCLEOTIDE SEQUENCE [LARGE SCALE GENOMIC DNA]</scope>
</reference>
<comment type="subcellular location">
    <subcellularLocation>
        <location evidence="1 6">Secreted</location>
    </subcellularLocation>
</comment>
<dbReference type="AlphaFoldDB" id="A0A671FDZ8"/>
<dbReference type="Ensembl" id="ENSRFET00010023949.1">
    <property type="protein sequence ID" value="ENSRFEP00010022009.1"/>
    <property type="gene ID" value="ENSRFEG00010014746.1"/>
</dbReference>
<organism evidence="8 9">
    <name type="scientific">Rhinolophus ferrumequinum</name>
    <name type="common">Greater horseshoe bat</name>
    <dbReference type="NCBI Taxonomy" id="59479"/>
    <lineage>
        <taxon>Eukaryota</taxon>
        <taxon>Metazoa</taxon>
        <taxon>Chordata</taxon>
        <taxon>Craniata</taxon>
        <taxon>Vertebrata</taxon>
        <taxon>Euteleostomi</taxon>
        <taxon>Mammalia</taxon>
        <taxon>Eutheria</taxon>
        <taxon>Laurasiatheria</taxon>
        <taxon>Chiroptera</taxon>
        <taxon>Yinpterochiroptera</taxon>
        <taxon>Rhinolophoidea</taxon>
        <taxon>Rhinolophidae</taxon>
        <taxon>Rhinolophinae</taxon>
        <taxon>Rhinolophus</taxon>
    </lineage>
</organism>
<dbReference type="Pfam" id="PF13841">
    <property type="entry name" value="Defensin_beta_2"/>
    <property type="match status" value="1"/>
</dbReference>
<keyword evidence="6" id="KW-0044">Antibiotic</keyword>
<evidence type="ECO:0000313" key="8">
    <source>
        <dbReference type="Ensembl" id="ENSRFEP00010022009.1"/>
    </source>
</evidence>
<comment type="similarity">
    <text evidence="2 6">Belongs to the beta-defensin family.</text>
</comment>
<keyword evidence="3 6" id="KW-0964">Secreted</keyword>
<dbReference type="InParanoid" id="A0A671FDZ8"/>
<protein>
    <recommendedName>
        <fullName evidence="6">Beta-defensin</fullName>
    </recommendedName>
</protein>
<evidence type="ECO:0000256" key="4">
    <source>
        <dbReference type="ARBA" id="ARBA00022729"/>
    </source>
</evidence>
<dbReference type="FunCoup" id="A0A671FDZ8">
    <property type="interactions" value="5"/>
</dbReference>